<evidence type="ECO:0000256" key="2">
    <source>
        <dbReference type="ARBA" id="ARBA00022448"/>
    </source>
</evidence>
<dbReference type="RefSeq" id="WP_272201753.1">
    <property type="nucleotide sequence ID" value="NZ_JAQNSI010000195.1"/>
</dbReference>
<dbReference type="InterPro" id="IPR036942">
    <property type="entry name" value="Beta-barrel_TonB_sf"/>
</dbReference>
<gene>
    <name evidence="9" type="ORF">POZ10_06765</name>
</gene>
<feature type="signal peptide" evidence="7">
    <location>
        <begin position="1"/>
        <end position="22"/>
    </location>
</feature>
<dbReference type="Gene3D" id="2.60.40.1120">
    <property type="entry name" value="Carboxypeptidase-like, regulatory domain"/>
    <property type="match status" value="1"/>
</dbReference>
<dbReference type="Proteomes" id="UP001222603">
    <property type="component" value="Unassembled WGS sequence"/>
</dbReference>
<dbReference type="GO" id="GO:0009279">
    <property type="term" value="C:cell outer membrane"/>
    <property type="evidence" value="ECO:0007669"/>
    <property type="project" value="UniProtKB-SubCell"/>
</dbReference>
<accession>A0AAW6H2J0</accession>
<keyword evidence="6" id="KW-0998">Cell outer membrane</keyword>
<dbReference type="Gene3D" id="2.40.170.20">
    <property type="entry name" value="TonB-dependent receptor, beta-barrel domain"/>
    <property type="match status" value="1"/>
</dbReference>
<dbReference type="EMBL" id="JAQNSI010000195">
    <property type="protein sequence ID" value="MDC1900316.1"/>
    <property type="molecule type" value="Genomic_DNA"/>
</dbReference>
<dbReference type="PANTHER" id="PTHR30069:SF46">
    <property type="entry name" value="OAR PROTEIN"/>
    <property type="match status" value="1"/>
</dbReference>
<evidence type="ECO:0000256" key="5">
    <source>
        <dbReference type="ARBA" id="ARBA00023136"/>
    </source>
</evidence>
<dbReference type="Pfam" id="PF13620">
    <property type="entry name" value="CarboxypepD_reg"/>
    <property type="match status" value="1"/>
</dbReference>
<keyword evidence="5" id="KW-0472">Membrane</keyword>
<keyword evidence="2" id="KW-0813">Transport</keyword>
<dbReference type="Pfam" id="PF25183">
    <property type="entry name" value="OMP_b-brl_4"/>
    <property type="match status" value="2"/>
</dbReference>
<keyword evidence="9" id="KW-0675">Receptor</keyword>
<evidence type="ECO:0000256" key="4">
    <source>
        <dbReference type="ARBA" id="ARBA00022692"/>
    </source>
</evidence>
<feature type="domain" description="TonB-dependent transporter Oar-like beta-barrel" evidence="8">
    <location>
        <begin position="234"/>
        <end position="299"/>
    </location>
</feature>
<keyword evidence="4" id="KW-0812">Transmembrane</keyword>
<name>A0AAW6H2J0_BACUN</name>
<evidence type="ECO:0000256" key="1">
    <source>
        <dbReference type="ARBA" id="ARBA00004571"/>
    </source>
</evidence>
<dbReference type="AlphaFoldDB" id="A0AAW6H2J0"/>
<evidence type="ECO:0000313" key="10">
    <source>
        <dbReference type="Proteomes" id="UP001222603"/>
    </source>
</evidence>
<keyword evidence="3" id="KW-1134">Transmembrane beta strand</keyword>
<protein>
    <submittedName>
        <fullName evidence="9">TonB-dependent receptor</fullName>
    </submittedName>
</protein>
<dbReference type="GO" id="GO:0015344">
    <property type="term" value="F:siderophore uptake transmembrane transporter activity"/>
    <property type="evidence" value="ECO:0007669"/>
    <property type="project" value="TreeGrafter"/>
</dbReference>
<comment type="caution">
    <text evidence="9">The sequence shown here is derived from an EMBL/GenBank/DDBJ whole genome shotgun (WGS) entry which is preliminary data.</text>
</comment>
<dbReference type="GO" id="GO:0044718">
    <property type="term" value="P:siderophore transmembrane transport"/>
    <property type="evidence" value="ECO:0007669"/>
    <property type="project" value="TreeGrafter"/>
</dbReference>
<dbReference type="InterPro" id="IPR008969">
    <property type="entry name" value="CarboxyPept-like_regulatory"/>
</dbReference>
<comment type="subcellular location">
    <subcellularLocation>
        <location evidence="1">Cell outer membrane</location>
        <topology evidence="1">Multi-pass membrane protein</topology>
    </subcellularLocation>
</comment>
<proteinExistence type="predicted"/>
<organism evidence="9 10">
    <name type="scientific">Bacteroides uniformis</name>
    <dbReference type="NCBI Taxonomy" id="820"/>
    <lineage>
        <taxon>Bacteria</taxon>
        <taxon>Pseudomonadati</taxon>
        <taxon>Bacteroidota</taxon>
        <taxon>Bacteroidia</taxon>
        <taxon>Bacteroidales</taxon>
        <taxon>Bacteroidaceae</taxon>
        <taxon>Bacteroides</taxon>
    </lineage>
</organism>
<feature type="non-terminal residue" evidence="9">
    <location>
        <position position="678"/>
    </location>
</feature>
<feature type="domain" description="TonB-dependent transporter Oar-like beta-barrel" evidence="8">
    <location>
        <begin position="347"/>
        <end position="670"/>
    </location>
</feature>
<sequence>MAKRMRFILSTIMVIVAMTAKAQVTTSSLSGKVTDPDKEAIIGATVQAIHEPSGTRYGAITNIDGRYTIQGMRAGGPYSVEVSYIGYQTMMFKDVTLQLGEVYNLNVQMKESSELLEEVVVTAQKTKFASEKTGATTNISNTQITSMPSVSRSITDYSRLSAYGGNGMSFAGSDGRTANFTIDGANFNNNFGLSSNLPGGGNPVSIEAIDEIQIVISPFDVRQTNFIGGGINAITKSGTNTYKGTAYIYHQNENMRGDAIDRETILGAREKDQSTTYGFTIGGPIIKNKLFFFANGELQNTPAIANRWRASEDGVANADAYISRATIADLQKVSDIAKERYGYNTGSFSSFPSDNKNTKLLARIDWNINNNHRLALRYNYTKNTVWNAPNASSMDGGTRMSGSRTSQYAMSYANSMYSLDNLVHSLSFDLNSRFSATLSNQFLATFSKLDDVRGTNSSIFPFVDILKDNQNYISFGEELFTYNNAVHNTVWNIKDDVTYYTGNHKIMVGLNYEHQMADNQYLRNGTGYYRYTSLDDFVQGAAPEIVCLTYGYNGENEPASRVQYNKLGFYLQDEWNVRSDFKVTAGLRFDGLFFDNGDLMTNNAILDLDYNGRHIDTGKWPGNSLTVSPRIGFSWDILGNNTLKLRGGSGLFSGRLPLVFFTNMPTNGGMIQYQAQVN</sequence>
<dbReference type="InterPro" id="IPR039426">
    <property type="entry name" value="TonB-dep_rcpt-like"/>
</dbReference>
<dbReference type="SUPFAM" id="SSF49464">
    <property type="entry name" value="Carboxypeptidase regulatory domain-like"/>
    <property type="match status" value="1"/>
</dbReference>
<evidence type="ECO:0000256" key="6">
    <source>
        <dbReference type="ARBA" id="ARBA00023237"/>
    </source>
</evidence>
<reference evidence="9" key="1">
    <citation type="submission" date="2022-10" db="EMBL/GenBank/DDBJ databases">
        <title>Human gut microbiome strain richness.</title>
        <authorList>
            <person name="Chen-Liaw A."/>
        </authorList>
    </citation>
    <scope>NUCLEOTIDE SEQUENCE</scope>
    <source>
        <strain evidence="9">1001713st1_F9_1001713B170221_170320</strain>
    </source>
</reference>
<feature type="chain" id="PRO_5043846117" evidence="7">
    <location>
        <begin position="23"/>
        <end position="678"/>
    </location>
</feature>
<evidence type="ECO:0000256" key="3">
    <source>
        <dbReference type="ARBA" id="ARBA00022452"/>
    </source>
</evidence>
<evidence type="ECO:0000313" key="9">
    <source>
        <dbReference type="EMBL" id="MDC1900316.1"/>
    </source>
</evidence>
<dbReference type="InterPro" id="IPR057601">
    <property type="entry name" value="Oar-like_b-barrel"/>
</dbReference>
<dbReference type="SUPFAM" id="SSF56935">
    <property type="entry name" value="Porins"/>
    <property type="match status" value="1"/>
</dbReference>
<dbReference type="PANTHER" id="PTHR30069">
    <property type="entry name" value="TONB-DEPENDENT OUTER MEMBRANE RECEPTOR"/>
    <property type="match status" value="1"/>
</dbReference>
<evidence type="ECO:0000259" key="8">
    <source>
        <dbReference type="Pfam" id="PF25183"/>
    </source>
</evidence>
<evidence type="ECO:0000256" key="7">
    <source>
        <dbReference type="SAM" id="SignalP"/>
    </source>
</evidence>
<keyword evidence="7" id="KW-0732">Signal</keyword>